<evidence type="ECO:0000313" key="6">
    <source>
        <dbReference type="EMBL" id="MDQ7910145.1"/>
    </source>
</evidence>
<dbReference type="Proteomes" id="UP001230908">
    <property type="component" value="Unassembled WGS sequence"/>
</dbReference>
<dbReference type="InterPro" id="IPR017871">
    <property type="entry name" value="ABC_transporter-like_CS"/>
</dbReference>
<evidence type="ECO:0000256" key="2">
    <source>
        <dbReference type="ARBA" id="ARBA00022448"/>
    </source>
</evidence>
<dbReference type="SMART" id="SM00382">
    <property type="entry name" value="AAA"/>
    <property type="match status" value="1"/>
</dbReference>
<dbReference type="InterPro" id="IPR050319">
    <property type="entry name" value="ABC_transp_ATP-bind"/>
</dbReference>
<name>A0ABU0ZVD4_9ACTN</name>
<sequence length="344" mass="36810">MTDTPVLRATGLTKSFPLRRSALGRVVDRVRAVDGVDLSVAAGRTLGIVGESGSGKTTVSRLVSRLLTVDGGRVEVDGADVTAARGRALKALRASLQMIFQDPYGALDPTKTVGHAVAEPLLVHGRIGRRELTDRAADLLSRVTLDPGLVHRYPEELSGGQRQRVCIARALALEPRILVADEPTSALDLSTRSEILNLLLRLQKENGQAIVLVSHDFATVRHLSHRIVVMYLGRVVEEGPAALVAGEPLHPYTEALLSAVPVADPDEQRGRTRIVLHGDLPDPARPPSGCRFRTRCPVAMDECARIDPPLVPVGAERSVACLRHPGIEPAPAMPAAANRIAVAK</sequence>
<protein>
    <submittedName>
        <fullName evidence="6">ATP-binding cassette domain-containing protein</fullName>
    </submittedName>
</protein>
<evidence type="ECO:0000256" key="4">
    <source>
        <dbReference type="ARBA" id="ARBA00022840"/>
    </source>
</evidence>
<comment type="similarity">
    <text evidence="1">Belongs to the ABC transporter superfamily.</text>
</comment>
<dbReference type="GO" id="GO:0005524">
    <property type="term" value="F:ATP binding"/>
    <property type="evidence" value="ECO:0007669"/>
    <property type="project" value="UniProtKB-KW"/>
</dbReference>
<proteinExistence type="inferred from homology"/>
<dbReference type="PROSITE" id="PS50893">
    <property type="entry name" value="ABC_TRANSPORTER_2"/>
    <property type="match status" value="1"/>
</dbReference>
<keyword evidence="7" id="KW-1185">Reference proteome</keyword>
<keyword evidence="4 6" id="KW-0067">ATP-binding</keyword>
<dbReference type="PROSITE" id="PS00211">
    <property type="entry name" value="ABC_TRANSPORTER_1"/>
    <property type="match status" value="1"/>
</dbReference>
<dbReference type="CDD" id="cd03257">
    <property type="entry name" value="ABC_NikE_OppD_transporters"/>
    <property type="match status" value="1"/>
</dbReference>
<dbReference type="PANTHER" id="PTHR43776">
    <property type="entry name" value="TRANSPORT ATP-BINDING PROTEIN"/>
    <property type="match status" value="1"/>
</dbReference>
<dbReference type="InterPro" id="IPR003593">
    <property type="entry name" value="AAA+_ATPase"/>
</dbReference>
<reference evidence="6 7" key="1">
    <citation type="submission" date="2023-08" db="EMBL/GenBank/DDBJ databases">
        <title>Phytohabitans sansha sp. nov., isolated from marine sediment.</title>
        <authorList>
            <person name="Zhao Y."/>
            <person name="Yi K."/>
        </authorList>
    </citation>
    <scope>NUCLEOTIDE SEQUENCE [LARGE SCALE GENOMIC DNA]</scope>
    <source>
        <strain evidence="6 7">ZYX-F-186</strain>
    </source>
</reference>
<dbReference type="InterPro" id="IPR003439">
    <property type="entry name" value="ABC_transporter-like_ATP-bd"/>
</dbReference>
<dbReference type="Pfam" id="PF08352">
    <property type="entry name" value="oligo_HPY"/>
    <property type="match status" value="1"/>
</dbReference>
<evidence type="ECO:0000256" key="1">
    <source>
        <dbReference type="ARBA" id="ARBA00005417"/>
    </source>
</evidence>
<dbReference type="Gene3D" id="3.40.50.300">
    <property type="entry name" value="P-loop containing nucleotide triphosphate hydrolases"/>
    <property type="match status" value="1"/>
</dbReference>
<gene>
    <name evidence="6" type="ORF">RB614_37185</name>
</gene>
<organism evidence="6 7">
    <name type="scientific">Phytohabitans maris</name>
    <dbReference type="NCBI Taxonomy" id="3071409"/>
    <lineage>
        <taxon>Bacteria</taxon>
        <taxon>Bacillati</taxon>
        <taxon>Actinomycetota</taxon>
        <taxon>Actinomycetes</taxon>
        <taxon>Micromonosporales</taxon>
        <taxon>Micromonosporaceae</taxon>
    </lineage>
</organism>
<dbReference type="RefSeq" id="WP_308717397.1">
    <property type="nucleotide sequence ID" value="NZ_JAVHUY010000052.1"/>
</dbReference>
<feature type="domain" description="ABC transporter" evidence="5">
    <location>
        <begin position="18"/>
        <end position="257"/>
    </location>
</feature>
<keyword evidence="2" id="KW-0813">Transport</keyword>
<dbReference type="Pfam" id="PF00005">
    <property type="entry name" value="ABC_tran"/>
    <property type="match status" value="1"/>
</dbReference>
<dbReference type="InterPro" id="IPR027417">
    <property type="entry name" value="P-loop_NTPase"/>
</dbReference>
<dbReference type="EMBL" id="JAVHUY010000052">
    <property type="protein sequence ID" value="MDQ7910145.1"/>
    <property type="molecule type" value="Genomic_DNA"/>
</dbReference>
<dbReference type="PANTHER" id="PTHR43776:SF7">
    <property type="entry name" value="D,D-DIPEPTIDE TRANSPORT ATP-BINDING PROTEIN DDPF-RELATED"/>
    <property type="match status" value="1"/>
</dbReference>
<dbReference type="NCBIfam" id="TIGR01727">
    <property type="entry name" value="oligo_HPY"/>
    <property type="match status" value="1"/>
</dbReference>
<evidence type="ECO:0000313" key="7">
    <source>
        <dbReference type="Proteomes" id="UP001230908"/>
    </source>
</evidence>
<evidence type="ECO:0000256" key="3">
    <source>
        <dbReference type="ARBA" id="ARBA00022741"/>
    </source>
</evidence>
<comment type="caution">
    <text evidence="6">The sequence shown here is derived from an EMBL/GenBank/DDBJ whole genome shotgun (WGS) entry which is preliminary data.</text>
</comment>
<keyword evidence="3" id="KW-0547">Nucleotide-binding</keyword>
<dbReference type="SUPFAM" id="SSF52540">
    <property type="entry name" value="P-loop containing nucleoside triphosphate hydrolases"/>
    <property type="match status" value="1"/>
</dbReference>
<evidence type="ECO:0000259" key="5">
    <source>
        <dbReference type="PROSITE" id="PS50893"/>
    </source>
</evidence>
<accession>A0ABU0ZVD4</accession>
<dbReference type="InterPro" id="IPR013563">
    <property type="entry name" value="Oligopep_ABC_C"/>
</dbReference>